<sequence length="80" mass="9219">MLPIYPGGHVAYQNFVVEQLRNHYANPAELPDRLLDIAERFWEKNLTGIDTLMQECYSRFGTKPRPPSCILRSVLLSITL</sequence>
<name>A0ABR7HIR6_9FIRM</name>
<gene>
    <name evidence="1" type="ORF">H8R91_02385</name>
</gene>
<dbReference type="RefSeq" id="WP_186934720.1">
    <property type="nucleotide sequence ID" value="NZ_JACOPS010000001.1"/>
</dbReference>
<keyword evidence="2" id="KW-1185">Reference proteome</keyword>
<organism evidence="1 2">
    <name type="scientific">Ruminococcus intestinalis</name>
    <dbReference type="NCBI Taxonomy" id="2763066"/>
    <lineage>
        <taxon>Bacteria</taxon>
        <taxon>Bacillati</taxon>
        <taxon>Bacillota</taxon>
        <taxon>Clostridia</taxon>
        <taxon>Eubacteriales</taxon>
        <taxon>Oscillospiraceae</taxon>
        <taxon>Ruminococcus</taxon>
    </lineage>
</organism>
<accession>A0ABR7HIR6</accession>
<comment type="caution">
    <text evidence="1">The sequence shown here is derived from an EMBL/GenBank/DDBJ whole genome shotgun (WGS) entry which is preliminary data.</text>
</comment>
<evidence type="ECO:0000313" key="2">
    <source>
        <dbReference type="Proteomes" id="UP000636755"/>
    </source>
</evidence>
<proteinExistence type="predicted"/>
<dbReference type="Proteomes" id="UP000636755">
    <property type="component" value="Unassembled WGS sequence"/>
</dbReference>
<reference evidence="1 2" key="1">
    <citation type="submission" date="2020-08" db="EMBL/GenBank/DDBJ databases">
        <title>Genome public.</title>
        <authorList>
            <person name="Liu C."/>
            <person name="Sun Q."/>
        </authorList>
    </citation>
    <scope>NUCLEOTIDE SEQUENCE [LARGE SCALE GENOMIC DNA]</scope>
    <source>
        <strain evidence="1 2">NSJ-71</strain>
    </source>
</reference>
<protein>
    <submittedName>
        <fullName evidence="1">Uncharacterized protein</fullName>
    </submittedName>
</protein>
<dbReference type="EMBL" id="JACOPS010000001">
    <property type="protein sequence ID" value="MBC5727396.1"/>
    <property type="molecule type" value="Genomic_DNA"/>
</dbReference>
<evidence type="ECO:0000313" key="1">
    <source>
        <dbReference type="EMBL" id="MBC5727396.1"/>
    </source>
</evidence>